<evidence type="ECO:0000313" key="1">
    <source>
        <dbReference type="EMBL" id="MDZ5762844.1"/>
    </source>
</evidence>
<dbReference type="EMBL" id="JARGYT010000138">
    <property type="protein sequence ID" value="MDZ5762844.1"/>
    <property type="molecule type" value="Genomic_DNA"/>
</dbReference>
<organism evidence="1 2">
    <name type="scientific">Candidatus Cyrtobacter comes</name>
    <dbReference type="NCBI Taxonomy" id="675776"/>
    <lineage>
        <taxon>Bacteria</taxon>
        <taxon>Pseudomonadati</taxon>
        <taxon>Pseudomonadota</taxon>
        <taxon>Alphaproteobacteria</taxon>
        <taxon>Rickettsiales</taxon>
        <taxon>Candidatus Midichloriaceae</taxon>
        <taxon>Candidatus Cyrtobacter</taxon>
    </lineage>
</organism>
<sequence>MEISGADLRKAMHHTRNMPNDRKGGDFYTMIHKIKLDKSYRVAISSFMYPRGDWYDFTGAKSVFDTGILLSDLMSEFVSKYGI</sequence>
<keyword evidence="2" id="KW-1185">Reference proteome</keyword>
<dbReference type="InterPro" id="IPR036907">
    <property type="entry name" value="5'-Nucleotdase_C_sf"/>
</dbReference>
<dbReference type="Gene3D" id="3.90.780.10">
    <property type="entry name" value="5'-Nucleotidase, C-terminal domain"/>
    <property type="match status" value="1"/>
</dbReference>
<accession>A0ABU5L9P1</accession>
<evidence type="ECO:0000313" key="2">
    <source>
        <dbReference type="Proteomes" id="UP001293791"/>
    </source>
</evidence>
<proteinExistence type="predicted"/>
<protein>
    <submittedName>
        <fullName evidence="1">Uncharacterized protein</fullName>
    </submittedName>
</protein>
<dbReference type="SUPFAM" id="SSF55816">
    <property type="entry name" value="5'-nucleotidase (syn. UDP-sugar hydrolase), C-terminal domain"/>
    <property type="match status" value="1"/>
</dbReference>
<name>A0ABU5L9P1_9RICK</name>
<reference evidence="1 2" key="1">
    <citation type="submission" date="2023-02" db="EMBL/GenBank/DDBJ databases">
        <title>Host association and intracellularity evolved multiple times independently in the Rickettsiales.</title>
        <authorList>
            <person name="Castelli M."/>
            <person name="Nardi T."/>
            <person name="Gammuto L."/>
            <person name="Bellinzona G."/>
            <person name="Sabaneyeva E."/>
            <person name="Potekhin A."/>
            <person name="Serra V."/>
            <person name="Petroni G."/>
            <person name="Sassera D."/>
        </authorList>
    </citation>
    <scope>NUCLEOTIDE SEQUENCE [LARGE SCALE GENOMIC DNA]</scope>
    <source>
        <strain evidence="1 2">BOD18</strain>
    </source>
</reference>
<comment type="caution">
    <text evidence="1">The sequence shown here is derived from an EMBL/GenBank/DDBJ whole genome shotgun (WGS) entry which is preliminary data.</text>
</comment>
<dbReference type="Proteomes" id="UP001293791">
    <property type="component" value="Unassembled WGS sequence"/>
</dbReference>
<gene>
    <name evidence="1" type="ORF">Cyrtocomes_01240</name>
</gene>